<dbReference type="OrthoDB" id="1821130at2"/>
<name>A0A1U9NIN1_9BACT</name>
<protein>
    <submittedName>
        <fullName evidence="4">Acetyltransferase YpeA</fullName>
        <ecNumber evidence="4">2.3.1.-</ecNumber>
    </submittedName>
</protein>
<sequence length="164" mass="18859">MTQLTNEDGRAEIRIRRAIIDDLAPIFYLGEKLFTAQDYSNLYRTWDEYEVTHLFNVDSDYMLVAESDGRVVGFAMGTTIEKTRTAWNYGHLIWLGVDPAYARQGIASQLFDEFRKLMEDAGVRILLVDTQADNEKAIGFFEQKGFVNPVDHVYMTLNLESEKS</sequence>
<evidence type="ECO:0000313" key="4">
    <source>
        <dbReference type="EMBL" id="AQT67647.1"/>
    </source>
</evidence>
<dbReference type="InterPro" id="IPR016181">
    <property type="entry name" value="Acyl_CoA_acyltransferase"/>
</dbReference>
<dbReference type="KEGG" id="alus:STSP2_00795"/>
<dbReference type="PROSITE" id="PS51186">
    <property type="entry name" value="GNAT"/>
    <property type="match status" value="1"/>
</dbReference>
<dbReference type="EC" id="2.3.1.-" evidence="4"/>
<keyword evidence="1 4" id="KW-0808">Transferase</keyword>
<dbReference type="Proteomes" id="UP000189674">
    <property type="component" value="Chromosome"/>
</dbReference>
<dbReference type="Gene3D" id="3.40.630.30">
    <property type="match status" value="1"/>
</dbReference>
<accession>A0A1U9NIN1</accession>
<dbReference type="AlphaFoldDB" id="A0A1U9NIN1"/>
<dbReference type="CDD" id="cd04301">
    <property type="entry name" value="NAT_SF"/>
    <property type="match status" value="1"/>
</dbReference>
<dbReference type="PANTHER" id="PTHR43877">
    <property type="entry name" value="AMINOALKYLPHOSPHONATE N-ACETYLTRANSFERASE-RELATED-RELATED"/>
    <property type="match status" value="1"/>
</dbReference>
<dbReference type="InterPro" id="IPR000182">
    <property type="entry name" value="GNAT_dom"/>
</dbReference>
<dbReference type="RefSeq" id="WP_146660005.1">
    <property type="nucleotide sequence ID" value="NZ_CP019791.1"/>
</dbReference>
<dbReference type="SUPFAM" id="SSF55729">
    <property type="entry name" value="Acyl-CoA N-acyltransferases (Nat)"/>
    <property type="match status" value="1"/>
</dbReference>
<organism evidence="4 5">
    <name type="scientific">Anaerohalosphaera lusitana</name>
    <dbReference type="NCBI Taxonomy" id="1936003"/>
    <lineage>
        <taxon>Bacteria</taxon>
        <taxon>Pseudomonadati</taxon>
        <taxon>Planctomycetota</taxon>
        <taxon>Phycisphaerae</taxon>
        <taxon>Sedimentisphaerales</taxon>
        <taxon>Anaerohalosphaeraceae</taxon>
        <taxon>Anaerohalosphaera</taxon>
    </lineage>
</organism>
<evidence type="ECO:0000313" key="5">
    <source>
        <dbReference type="Proteomes" id="UP000189674"/>
    </source>
</evidence>
<dbReference type="STRING" id="1936003.STSP2_00795"/>
<gene>
    <name evidence="4" type="primary">ypeA</name>
    <name evidence="4" type="ORF">STSP2_00795</name>
</gene>
<dbReference type="InterPro" id="IPR050832">
    <property type="entry name" value="Bact_Acetyltransf"/>
</dbReference>
<reference evidence="5" key="1">
    <citation type="submission" date="2017-02" db="EMBL/GenBank/DDBJ databases">
        <title>Comparative genomics and description of representatives of a novel lineage of planctomycetes thriving in anoxic sediments.</title>
        <authorList>
            <person name="Spring S."/>
            <person name="Bunk B."/>
            <person name="Sproer C."/>
        </authorList>
    </citation>
    <scope>NUCLEOTIDE SEQUENCE [LARGE SCALE GENOMIC DNA]</scope>
    <source>
        <strain evidence="5">ST-NAGAB-D1</strain>
    </source>
</reference>
<evidence type="ECO:0000259" key="3">
    <source>
        <dbReference type="PROSITE" id="PS51186"/>
    </source>
</evidence>
<evidence type="ECO:0000256" key="1">
    <source>
        <dbReference type="ARBA" id="ARBA00022679"/>
    </source>
</evidence>
<dbReference type="EMBL" id="CP019791">
    <property type="protein sequence ID" value="AQT67647.1"/>
    <property type="molecule type" value="Genomic_DNA"/>
</dbReference>
<feature type="domain" description="N-acetyltransferase" evidence="3">
    <location>
        <begin position="13"/>
        <end position="160"/>
    </location>
</feature>
<dbReference type="GO" id="GO:0016747">
    <property type="term" value="F:acyltransferase activity, transferring groups other than amino-acyl groups"/>
    <property type="evidence" value="ECO:0007669"/>
    <property type="project" value="InterPro"/>
</dbReference>
<keyword evidence="5" id="KW-1185">Reference proteome</keyword>
<keyword evidence="2 4" id="KW-0012">Acyltransferase</keyword>
<dbReference type="Pfam" id="PF00583">
    <property type="entry name" value="Acetyltransf_1"/>
    <property type="match status" value="1"/>
</dbReference>
<proteinExistence type="predicted"/>
<evidence type="ECO:0000256" key="2">
    <source>
        <dbReference type="ARBA" id="ARBA00023315"/>
    </source>
</evidence>